<protein>
    <recommendedName>
        <fullName evidence="2">HTH cro/C1-type domain-containing protein</fullName>
    </recommendedName>
</protein>
<evidence type="ECO:0000313" key="1">
    <source>
        <dbReference type="EMBL" id="KKL91033.1"/>
    </source>
</evidence>
<comment type="caution">
    <text evidence="1">The sequence shown here is derived from an EMBL/GenBank/DDBJ whole genome shotgun (WGS) entry which is preliminary data.</text>
</comment>
<organism evidence="1">
    <name type="scientific">marine sediment metagenome</name>
    <dbReference type="NCBI Taxonomy" id="412755"/>
    <lineage>
        <taxon>unclassified sequences</taxon>
        <taxon>metagenomes</taxon>
        <taxon>ecological metagenomes</taxon>
    </lineage>
</organism>
<proteinExistence type="predicted"/>
<evidence type="ECO:0008006" key="2">
    <source>
        <dbReference type="Google" id="ProtNLM"/>
    </source>
</evidence>
<reference evidence="1" key="1">
    <citation type="journal article" date="2015" name="Nature">
        <title>Complex archaea that bridge the gap between prokaryotes and eukaryotes.</title>
        <authorList>
            <person name="Spang A."/>
            <person name="Saw J.H."/>
            <person name="Jorgensen S.L."/>
            <person name="Zaremba-Niedzwiedzka K."/>
            <person name="Martijn J."/>
            <person name="Lind A.E."/>
            <person name="van Eijk R."/>
            <person name="Schleper C."/>
            <person name="Guy L."/>
            <person name="Ettema T.J."/>
        </authorList>
    </citation>
    <scope>NUCLEOTIDE SEQUENCE</scope>
</reference>
<name>A0A0F9FXH1_9ZZZZ</name>
<dbReference type="EMBL" id="LAZR01019844">
    <property type="protein sequence ID" value="KKL91033.1"/>
    <property type="molecule type" value="Genomic_DNA"/>
</dbReference>
<accession>A0A0F9FXH1</accession>
<dbReference type="AlphaFoldDB" id="A0A0F9FXH1"/>
<gene>
    <name evidence="1" type="ORF">LCGC14_1898760</name>
</gene>
<sequence>MASLTPFQRLVQEALGDEPIEHAAKRCGFPRWVIDEIFRKGTTPRNGYFDQLCRGLGIDKRKAALAAHGIEDTIPQKTTSAS</sequence>